<keyword evidence="2" id="KW-1185">Reference proteome</keyword>
<gene>
    <name evidence="1" type="ORF">CFOL_v3_26866</name>
</gene>
<dbReference type="EMBL" id="BDDD01002880">
    <property type="protein sequence ID" value="GAV83419.1"/>
    <property type="molecule type" value="Genomic_DNA"/>
</dbReference>
<name>A0A1Q3CT42_CEPFO</name>
<dbReference type="Proteomes" id="UP000187406">
    <property type="component" value="Unassembled WGS sequence"/>
</dbReference>
<dbReference type="AlphaFoldDB" id="A0A1Q3CT42"/>
<dbReference type="Pfam" id="PF14223">
    <property type="entry name" value="Retrotran_gag_2"/>
    <property type="match status" value="1"/>
</dbReference>
<accession>A0A1Q3CT42</accession>
<proteinExistence type="predicted"/>
<dbReference type="OrthoDB" id="1302772at2759"/>
<reference evidence="2" key="1">
    <citation type="submission" date="2016-04" db="EMBL/GenBank/DDBJ databases">
        <title>Cephalotus genome sequencing.</title>
        <authorList>
            <person name="Fukushima K."/>
            <person name="Hasebe M."/>
            <person name="Fang X."/>
        </authorList>
    </citation>
    <scope>NUCLEOTIDE SEQUENCE [LARGE SCALE GENOMIC DNA]</scope>
    <source>
        <strain evidence="2">cv. St1</strain>
    </source>
</reference>
<protein>
    <submittedName>
        <fullName evidence="1">UBN2_2 domain-containing protein</fullName>
    </submittedName>
</protein>
<evidence type="ECO:0000313" key="1">
    <source>
        <dbReference type="EMBL" id="GAV83419.1"/>
    </source>
</evidence>
<dbReference type="PANTHER" id="PTHR47592:SF31">
    <property type="entry name" value="ZINC FINGER, CCHC-TYPE-RELATED"/>
    <property type="match status" value="1"/>
</dbReference>
<sequence>MKFVLTVLKIAYVLDPNLHQIPEDPQPIEGQQQDVVVLEQPKDQRKKRVEDEKLGRGHILDTLSDRLYDLCTNVKSPRELSEALEFKYKAKEEGTNKILISKYLDFKIADTKHILEKVHEWQVMMNKLRILKIILPETFQVGAIIAKLPPSWKVFVKKLMYKSKDISLYQIQKQLRIEKEARKRDGKNFVQDNLMSTIWRPNRLRERVFSLV</sequence>
<dbReference type="PANTHER" id="PTHR47592">
    <property type="entry name" value="PBF68 PROTEIN"/>
    <property type="match status" value="1"/>
</dbReference>
<comment type="caution">
    <text evidence="1">The sequence shown here is derived from an EMBL/GenBank/DDBJ whole genome shotgun (WGS) entry which is preliminary data.</text>
</comment>
<evidence type="ECO:0000313" key="2">
    <source>
        <dbReference type="Proteomes" id="UP000187406"/>
    </source>
</evidence>
<dbReference type="InParanoid" id="A0A1Q3CT42"/>
<organism evidence="1 2">
    <name type="scientific">Cephalotus follicularis</name>
    <name type="common">Albany pitcher plant</name>
    <dbReference type="NCBI Taxonomy" id="3775"/>
    <lineage>
        <taxon>Eukaryota</taxon>
        <taxon>Viridiplantae</taxon>
        <taxon>Streptophyta</taxon>
        <taxon>Embryophyta</taxon>
        <taxon>Tracheophyta</taxon>
        <taxon>Spermatophyta</taxon>
        <taxon>Magnoliopsida</taxon>
        <taxon>eudicotyledons</taxon>
        <taxon>Gunneridae</taxon>
        <taxon>Pentapetalae</taxon>
        <taxon>rosids</taxon>
        <taxon>fabids</taxon>
        <taxon>Oxalidales</taxon>
        <taxon>Cephalotaceae</taxon>
        <taxon>Cephalotus</taxon>
    </lineage>
</organism>